<gene>
    <name evidence="2" type="ORF">NDU88_001606</name>
</gene>
<sequence>MLFLERGRIPGRSASWADAVFWRASGGPSAAAGSGASTGLGTAVAPVASTGPGPAAAALGASPGPGPAAAPPGASTGQAPAVGLVGSTSPGAAAVVCVASAVSSFPLLSQATVRRAFKTPRYLEVELDRFLPDSHPGREQRPNWCPRDMAGATEMRKRKPGRGAGRHWSSWTQKTPRQPKKTPLHGETERRRNRDCRKPWKTAADPEEPNERAATLQEKRGFSRYGVRDKGNRAGGGRYEKGQERDNKKGTARGALGGREGKKGGTTRGALGRKEDRWESEKEKTANRGIYGYVNPENRPKGKTGKR</sequence>
<accession>A0AAV7V8Y5</accession>
<protein>
    <submittedName>
        <fullName evidence="2">Uncharacterized protein</fullName>
    </submittedName>
</protein>
<keyword evidence="3" id="KW-1185">Reference proteome</keyword>
<feature type="compositionally biased region" description="Basic and acidic residues" evidence="1">
    <location>
        <begin position="217"/>
        <end position="249"/>
    </location>
</feature>
<organism evidence="2 3">
    <name type="scientific">Pleurodeles waltl</name>
    <name type="common">Iberian ribbed newt</name>
    <dbReference type="NCBI Taxonomy" id="8319"/>
    <lineage>
        <taxon>Eukaryota</taxon>
        <taxon>Metazoa</taxon>
        <taxon>Chordata</taxon>
        <taxon>Craniata</taxon>
        <taxon>Vertebrata</taxon>
        <taxon>Euteleostomi</taxon>
        <taxon>Amphibia</taxon>
        <taxon>Batrachia</taxon>
        <taxon>Caudata</taxon>
        <taxon>Salamandroidea</taxon>
        <taxon>Salamandridae</taxon>
        <taxon>Pleurodelinae</taxon>
        <taxon>Pleurodeles</taxon>
    </lineage>
</organism>
<evidence type="ECO:0000256" key="1">
    <source>
        <dbReference type="SAM" id="MobiDB-lite"/>
    </source>
</evidence>
<feature type="compositionally biased region" description="Basic residues" evidence="1">
    <location>
        <begin position="156"/>
        <end position="165"/>
    </location>
</feature>
<dbReference type="EMBL" id="JANPWB010000003">
    <property type="protein sequence ID" value="KAJ1197758.1"/>
    <property type="molecule type" value="Genomic_DNA"/>
</dbReference>
<evidence type="ECO:0000313" key="3">
    <source>
        <dbReference type="Proteomes" id="UP001066276"/>
    </source>
</evidence>
<evidence type="ECO:0000313" key="2">
    <source>
        <dbReference type="EMBL" id="KAJ1197758.1"/>
    </source>
</evidence>
<feature type="compositionally biased region" description="Basic and acidic residues" evidence="1">
    <location>
        <begin position="272"/>
        <end position="286"/>
    </location>
</feature>
<dbReference type="Proteomes" id="UP001066276">
    <property type="component" value="Chromosome 2_1"/>
</dbReference>
<feature type="compositionally biased region" description="Basic and acidic residues" evidence="1">
    <location>
        <begin position="184"/>
        <end position="198"/>
    </location>
</feature>
<proteinExistence type="predicted"/>
<reference evidence="2" key="1">
    <citation type="journal article" date="2022" name="bioRxiv">
        <title>Sequencing and chromosome-scale assembly of the giantPleurodeles waltlgenome.</title>
        <authorList>
            <person name="Brown T."/>
            <person name="Elewa A."/>
            <person name="Iarovenko S."/>
            <person name="Subramanian E."/>
            <person name="Araus A.J."/>
            <person name="Petzold A."/>
            <person name="Susuki M."/>
            <person name="Suzuki K.-i.T."/>
            <person name="Hayashi T."/>
            <person name="Toyoda A."/>
            <person name="Oliveira C."/>
            <person name="Osipova E."/>
            <person name="Leigh N.D."/>
            <person name="Simon A."/>
            <person name="Yun M.H."/>
        </authorList>
    </citation>
    <scope>NUCLEOTIDE SEQUENCE</scope>
    <source>
        <strain evidence="2">20211129_DDA</strain>
        <tissue evidence="2">Liver</tissue>
    </source>
</reference>
<comment type="caution">
    <text evidence="2">The sequence shown here is derived from an EMBL/GenBank/DDBJ whole genome shotgun (WGS) entry which is preliminary data.</text>
</comment>
<feature type="region of interest" description="Disordered" evidence="1">
    <location>
        <begin position="133"/>
        <end position="307"/>
    </location>
</feature>
<feature type="region of interest" description="Disordered" evidence="1">
    <location>
        <begin position="54"/>
        <end position="76"/>
    </location>
</feature>
<name>A0AAV7V8Y5_PLEWA</name>
<dbReference type="AlphaFoldDB" id="A0AAV7V8Y5"/>